<accession>A0ABS5M9I4</accession>
<name>A0ABS5M9I4_9BACI</name>
<dbReference type="EMBL" id="JAGXBY010000001">
    <property type="protein sequence ID" value="MBS3678960.1"/>
    <property type="molecule type" value="Genomic_DNA"/>
</dbReference>
<proteinExistence type="predicted"/>
<dbReference type="InterPro" id="IPR045390">
    <property type="entry name" value="ABC-3C_MC3"/>
</dbReference>
<sequence length="159" mass="18381">MLQNQPVEVRNLLNSAFCGEVIRRCIKSYEKNTGALFPYSIVYFILPLVLHEETRISISNNSRKHLHVWLDTEVQLKIKSANRIKSMVPITNEALIFLLSNGYISVNKNKILVKNYRRKNKQFENTEVQECFNAAEILGRWFGKAGKETTIFSMFGVKP</sequence>
<evidence type="ECO:0000313" key="1">
    <source>
        <dbReference type="EMBL" id="MBS3678960.1"/>
    </source>
</evidence>
<dbReference type="RefSeq" id="WP_211741001.1">
    <property type="nucleotide sequence ID" value="NZ_JAGXBY010000001.1"/>
</dbReference>
<evidence type="ECO:0000313" key="2">
    <source>
        <dbReference type="Proteomes" id="UP000681870"/>
    </source>
</evidence>
<reference evidence="1 2" key="1">
    <citation type="submission" date="2021-05" db="EMBL/GenBank/DDBJ databases">
        <title>Ornithinibacillus massiliensis sp. nov.</title>
        <authorList>
            <person name="Iwaza R."/>
            <person name="Lagier J.-C."/>
            <person name="Raoult D."/>
        </authorList>
    </citation>
    <scope>NUCLEOTIDE SEQUENCE [LARGE SCALE GENOMIC DNA]</scope>
    <source>
        <strain evidence="1 2">Marseille-P3601</strain>
    </source>
</reference>
<gene>
    <name evidence="1" type="ORF">KGF86_01920</name>
</gene>
<dbReference type="Pfam" id="PF20131">
    <property type="entry name" value="MC3"/>
    <property type="match status" value="1"/>
</dbReference>
<comment type="caution">
    <text evidence="1">The sequence shown here is derived from an EMBL/GenBank/DDBJ whole genome shotgun (WGS) entry which is preliminary data.</text>
</comment>
<keyword evidence="2" id="KW-1185">Reference proteome</keyword>
<dbReference type="Proteomes" id="UP000681870">
    <property type="component" value="Unassembled WGS sequence"/>
</dbReference>
<organism evidence="1 2">
    <name type="scientific">Ornithinibacillus massiliensis</name>
    <dbReference type="NCBI Taxonomy" id="1944633"/>
    <lineage>
        <taxon>Bacteria</taxon>
        <taxon>Bacillati</taxon>
        <taxon>Bacillota</taxon>
        <taxon>Bacilli</taxon>
        <taxon>Bacillales</taxon>
        <taxon>Bacillaceae</taxon>
        <taxon>Ornithinibacillus</taxon>
    </lineage>
</organism>
<protein>
    <submittedName>
        <fullName evidence="1">Uncharacterized protein</fullName>
    </submittedName>
</protein>